<keyword evidence="5" id="KW-1185">Reference proteome</keyword>
<evidence type="ECO:0008006" key="6">
    <source>
        <dbReference type="Google" id="ProtNLM"/>
    </source>
</evidence>
<keyword evidence="1" id="KW-0521">NADP</keyword>
<dbReference type="Proteomes" id="UP000274822">
    <property type="component" value="Unassembled WGS sequence"/>
</dbReference>
<comment type="similarity">
    <text evidence="3">Belongs to the short-chain dehydrogenases/reductases (SDR) family.</text>
</comment>
<dbReference type="InterPro" id="IPR036291">
    <property type="entry name" value="NAD(P)-bd_dom_sf"/>
</dbReference>
<dbReference type="Gene3D" id="3.40.50.720">
    <property type="entry name" value="NAD(P)-binding Rossmann-like Domain"/>
    <property type="match status" value="1"/>
</dbReference>
<dbReference type="PROSITE" id="PS00061">
    <property type="entry name" value="ADH_SHORT"/>
    <property type="match status" value="1"/>
</dbReference>
<evidence type="ECO:0000313" key="5">
    <source>
        <dbReference type="Proteomes" id="UP000274822"/>
    </source>
</evidence>
<dbReference type="GO" id="GO:0016491">
    <property type="term" value="F:oxidoreductase activity"/>
    <property type="evidence" value="ECO:0007669"/>
    <property type="project" value="UniProtKB-KW"/>
</dbReference>
<dbReference type="Pfam" id="PF00106">
    <property type="entry name" value="adh_short"/>
    <property type="match status" value="1"/>
</dbReference>
<organism evidence="4 5">
    <name type="scientific">Jimgerdemannia flammicorona</name>
    <dbReference type="NCBI Taxonomy" id="994334"/>
    <lineage>
        <taxon>Eukaryota</taxon>
        <taxon>Fungi</taxon>
        <taxon>Fungi incertae sedis</taxon>
        <taxon>Mucoromycota</taxon>
        <taxon>Mucoromycotina</taxon>
        <taxon>Endogonomycetes</taxon>
        <taxon>Endogonales</taxon>
        <taxon>Endogonaceae</taxon>
        <taxon>Jimgerdemannia</taxon>
    </lineage>
</organism>
<evidence type="ECO:0000256" key="1">
    <source>
        <dbReference type="ARBA" id="ARBA00022857"/>
    </source>
</evidence>
<accession>A0A433QEL9</accession>
<protein>
    <recommendedName>
        <fullName evidence="6">3-hydroxyacyl-CoA dehydrogenase</fullName>
    </recommendedName>
</protein>
<comment type="caution">
    <text evidence="4">The sequence shown here is derived from an EMBL/GenBank/DDBJ whole genome shotgun (WGS) entry which is preliminary data.</text>
</comment>
<dbReference type="SUPFAM" id="SSF51735">
    <property type="entry name" value="NAD(P)-binding Rossmann-fold domains"/>
    <property type="match status" value="1"/>
</dbReference>
<evidence type="ECO:0000313" key="4">
    <source>
        <dbReference type="EMBL" id="RUS28260.1"/>
    </source>
</evidence>
<dbReference type="PRINTS" id="PR00080">
    <property type="entry name" value="SDRFAMILY"/>
</dbReference>
<dbReference type="AlphaFoldDB" id="A0A433QEL9"/>
<sequence length="260" mass="27304">MQIKGNTFIVTGGASGLGEATARELIRQGANVAIFDLNEEKAVSVVKVLGPNAFTPGTVDVTSEEIVKSAIAATVARFGKLAGVVNCGGVATAAKTAKPGKSVGTMTLDMFDFTVRVNLIGTYNVSRQIASILVNQEPLNEDGERGVIINTASIAYQDGQVGQVAYSASKGGVAAMTLPMARDLAPYGVRVVTIAPGIFETAMTDVTPDSLRPKLLRDTEFPKRMGRPSEYAKLVAQVVENTMLNGETVRLDGATRLGKL</sequence>
<name>A0A433QEL9_9FUNG</name>
<proteinExistence type="inferred from homology"/>
<evidence type="ECO:0000256" key="2">
    <source>
        <dbReference type="ARBA" id="ARBA00023002"/>
    </source>
</evidence>
<reference evidence="4 5" key="1">
    <citation type="journal article" date="2018" name="New Phytol.">
        <title>Phylogenomics of Endogonaceae and evolution of mycorrhizas within Mucoromycota.</title>
        <authorList>
            <person name="Chang Y."/>
            <person name="Desiro A."/>
            <person name="Na H."/>
            <person name="Sandor L."/>
            <person name="Lipzen A."/>
            <person name="Clum A."/>
            <person name="Barry K."/>
            <person name="Grigoriev I.V."/>
            <person name="Martin F.M."/>
            <person name="Stajich J.E."/>
            <person name="Smith M.E."/>
            <person name="Bonito G."/>
            <person name="Spatafora J.W."/>
        </authorList>
    </citation>
    <scope>NUCLEOTIDE SEQUENCE [LARGE SCALE GENOMIC DNA]</scope>
    <source>
        <strain evidence="4 5">AD002</strain>
    </source>
</reference>
<evidence type="ECO:0000256" key="3">
    <source>
        <dbReference type="RuleBase" id="RU000363"/>
    </source>
</evidence>
<dbReference type="EMBL" id="RBNJ01006871">
    <property type="protein sequence ID" value="RUS28260.1"/>
    <property type="molecule type" value="Genomic_DNA"/>
</dbReference>
<dbReference type="PRINTS" id="PR00081">
    <property type="entry name" value="GDHRDH"/>
</dbReference>
<dbReference type="InterPro" id="IPR020904">
    <property type="entry name" value="Sc_DH/Rdtase_CS"/>
</dbReference>
<dbReference type="PANTHER" id="PTHR43658">
    <property type="entry name" value="SHORT-CHAIN DEHYDROGENASE/REDUCTASE"/>
    <property type="match status" value="1"/>
</dbReference>
<gene>
    <name evidence="4" type="ORF">BC938DRAFT_482095</name>
</gene>
<dbReference type="PANTHER" id="PTHR43658:SF8">
    <property type="entry name" value="17-BETA-HYDROXYSTEROID DEHYDROGENASE 14-RELATED"/>
    <property type="match status" value="1"/>
</dbReference>
<dbReference type="InterPro" id="IPR002347">
    <property type="entry name" value="SDR_fam"/>
</dbReference>
<keyword evidence="2" id="KW-0560">Oxidoreductase</keyword>